<comment type="subunit">
    <text evidence="4">AMPK is a heterotrimer of an alpha catalytic subunit (PRKAA1 or PRKAA2), a beta (PRKAB1 or PRKAB2) and a gamma non-catalytic subunits (PRKAG1, PRKAG2 or PRKAG3). Interacts with FNIP1 and FNIP2.</text>
</comment>
<dbReference type="InterPro" id="IPR046342">
    <property type="entry name" value="CBS_dom_sf"/>
</dbReference>
<dbReference type="PANTHER" id="PTHR13780:SF19">
    <property type="entry name" value="CBS DOMAIN-CONTAINING PROTEIN"/>
    <property type="match status" value="1"/>
</dbReference>
<feature type="domain" description="CBS" evidence="6">
    <location>
        <begin position="129"/>
        <end position="187"/>
    </location>
</feature>
<dbReference type="Proteomes" id="UP001303046">
    <property type="component" value="Unassembled WGS sequence"/>
</dbReference>
<evidence type="ECO:0000256" key="4">
    <source>
        <dbReference type="ARBA" id="ARBA00025878"/>
    </source>
</evidence>
<feature type="domain" description="CBS" evidence="6">
    <location>
        <begin position="279"/>
        <end position="339"/>
    </location>
</feature>
<evidence type="ECO:0000259" key="6">
    <source>
        <dbReference type="PROSITE" id="PS51371"/>
    </source>
</evidence>
<protein>
    <recommendedName>
        <fullName evidence="6">CBS domain-containing protein</fullName>
    </recommendedName>
</protein>
<dbReference type="PANTHER" id="PTHR13780">
    <property type="entry name" value="AMP-ACTIVATED PROTEIN KINASE, GAMMA REGULATORY SUBUNIT"/>
    <property type="match status" value="1"/>
</dbReference>
<accession>A0ABR1EX55</accession>
<dbReference type="Gene3D" id="3.10.580.10">
    <property type="entry name" value="CBS-domain"/>
    <property type="match status" value="2"/>
</dbReference>
<evidence type="ECO:0000256" key="1">
    <source>
        <dbReference type="ARBA" id="ARBA00006750"/>
    </source>
</evidence>
<evidence type="ECO:0000256" key="3">
    <source>
        <dbReference type="ARBA" id="ARBA00023122"/>
    </source>
</evidence>
<dbReference type="EMBL" id="JAVFWL010000006">
    <property type="protein sequence ID" value="KAK6766426.1"/>
    <property type="molecule type" value="Genomic_DNA"/>
</dbReference>
<dbReference type="SMART" id="SM00116">
    <property type="entry name" value="CBS"/>
    <property type="match status" value="3"/>
</dbReference>
<reference evidence="7 8" key="1">
    <citation type="submission" date="2023-08" db="EMBL/GenBank/DDBJ databases">
        <title>A Necator americanus chromosomal reference genome.</title>
        <authorList>
            <person name="Ilik V."/>
            <person name="Petrzelkova K.J."/>
            <person name="Pardy F."/>
            <person name="Fuh T."/>
            <person name="Niatou-Singa F.S."/>
            <person name="Gouil Q."/>
            <person name="Baker L."/>
            <person name="Ritchie M.E."/>
            <person name="Jex A.R."/>
            <person name="Gazzola D."/>
            <person name="Li H."/>
            <person name="Toshio Fujiwara R."/>
            <person name="Zhan B."/>
            <person name="Aroian R.V."/>
            <person name="Pafco B."/>
            <person name="Schwarz E.M."/>
        </authorList>
    </citation>
    <scope>NUCLEOTIDE SEQUENCE [LARGE SCALE GENOMIC DNA]</scope>
    <source>
        <strain evidence="7 8">Aroian</strain>
        <tissue evidence="7">Whole animal</tissue>
    </source>
</reference>
<sequence>MMSPTSSWLEFEKLSTPDSCLPDRDLLARLLMSNSCYEAMPVSGRLTIFDQKLLMWDAFMLLVNSESRHVLLSDSEHDSAITGILSVTDFIRVIIKMFREKDSAMDIKINDLGVMTIKQFRELVHKAGKLRKLVSISVENSLLDAVRILSAYRVHSLPVLDPLAGNPVAVLTHKRILKFIWAFGRKLFHPDHFAMSPRELHIGTWCGVRVVYPDTLLIDCLEILLNLGVSGVPVVDRNTHKVLDVYSRFDAIGVALHNEGLMLLNASVKEALKFKHICQSRCERVVSVRENETFYSVISTLVHHKVHRVCVVDENHVLQGIISLSDVLKALVLEPAKYMNPRSAAPRRVSQESFDLSNMELYIRSLNEAEEAHEVPAKTT</sequence>
<keyword evidence="2" id="KW-0677">Repeat</keyword>
<feature type="domain" description="CBS" evidence="6">
    <location>
        <begin position="195"/>
        <end position="261"/>
    </location>
</feature>
<comment type="caution">
    <text evidence="7">The sequence shown here is derived from an EMBL/GenBank/DDBJ whole genome shotgun (WGS) entry which is preliminary data.</text>
</comment>
<keyword evidence="3 5" id="KW-0129">CBS domain</keyword>
<name>A0ABR1EX55_NECAM</name>
<keyword evidence="8" id="KW-1185">Reference proteome</keyword>
<evidence type="ECO:0000256" key="2">
    <source>
        <dbReference type="ARBA" id="ARBA00022737"/>
    </source>
</evidence>
<dbReference type="InterPro" id="IPR050511">
    <property type="entry name" value="AMPK_gamma/SDS23_families"/>
</dbReference>
<gene>
    <name evidence="7" type="primary">Necator_chrX.g26164</name>
    <name evidence="7" type="ORF">RB195_025998</name>
</gene>
<proteinExistence type="inferred from homology"/>
<organism evidence="7 8">
    <name type="scientific">Necator americanus</name>
    <name type="common">Human hookworm</name>
    <dbReference type="NCBI Taxonomy" id="51031"/>
    <lineage>
        <taxon>Eukaryota</taxon>
        <taxon>Metazoa</taxon>
        <taxon>Ecdysozoa</taxon>
        <taxon>Nematoda</taxon>
        <taxon>Chromadorea</taxon>
        <taxon>Rhabditida</taxon>
        <taxon>Rhabditina</taxon>
        <taxon>Rhabditomorpha</taxon>
        <taxon>Strongyloidea</taxon>
        <taxon>Ancylostomatidae</taxon>
        <taxon>Bunostominae</taxon>
        <taxon>Necator</taxon>
    </lineage>
</organism>
<dbReference type="Pfam" id="PF00571">
    <property type="entry name" value="CBS"/>
    <property type="match status" value="3"/>
</dbReference>
<evidence type="ECO:0000313" key="7">
    <source>
        <dbReference type="EMBL" id="KAK6766426.1"/>
    </source>
</evidence>
<evidence type="ECO:0000256" key="5">
    <source>
        <dbReference type="PROSITE-ProRule" id="PRU00703"/>
    </source>
</evidence>
<dbReference type="SUPFAM" id="SSF54631">
    <property type="entry name" value="CBS-domain pair"/>
    <property type="match status" value="2"/>
</dbReference>
<comment type="similarity">
    <text evidence="1">Belongs to the 5'-AMP-activated protein kinase gamma subunit family.</text>
</comment>
<dbReference type="PROSITE" id="PS51371">
    <property type="entry name" value="CBS"/>
    <property type="match status" value="3"/>
</dbReference>
<evidence type="ECO:0000313" key="8">
    <source>
        <dbReference type="Proteomes" id="UP001303046"/>
    </source>
</evidence>
<dbReference type="InterPro" id="IPR000644">
    <property type="entry name" value="CBS_dom"/>
</dbReference>